<accession>A0A151JL90</accession>
<comment type="caution">
    <text evidence="1">The sequence shown here is derived from an EMBL/GenBank/DDBJ whole genome shotgun (WGS) entry which is preliminary data.</text>
</comment>
<dbReference type="Proteomes" id="UP000075349">
    <property type="component" value="Unassembled WGS sequence"/>
</dbReference>
<proteinExistence type="predicted"/>
<evidence type="ECO:0000313" key="1">
    <source>
        <dbReference type="EMBL" id="KYN26498.1"/>
    </source>
</evidence>
<gene>
    <name evidence="2" type="ORF">ATY35_18270</name>
    <name evidence="1" type="ORF">AUQ44_02345</name>
</gene>
<reference evidence="1" key="2">
    <citation type="submission" date="2015-12" db="EMBL/GenBank/DDBJ databases">
        <authorList>
            <person name="Shamseldin A."/>
            <person name="Moawad H."/>
            <person name="Abd El-Rahim W.M."/>
            <person name="Sadowsky M.J."/>
        </authorList>
    </citation>
    <scope>NUCLEOTIDE SEQUENCE [LARGE SCALE GENOMIC DNA]</scope>
    <source>
        <strain evidence="1">2756-81</strain>
    </source>
</reference>
<name>A0A151JL90_9VIBR</name>
<dbReference type="AlphaFoldDB" id="A0A151JL90"/>
<sequence>MYRLIGLQLLLIAVLGGVVAWITLPQLAYAPRGIDWHWHWSYFQPFANGIQVTRTQDTKQLVLRRVYLNDALVVYLSTTIDNKFEIDVVKEGACEANTQQWVTAAVNNQSLSHIPMVCEKSGQSSIFRYVTPRPQTLEFGIDETFITEAFVDWPIKDIKVDQFQQQHPEFFKKQGAQVPHQWLRD</sequence>
<reference evidence="3 4" key="1">
    <citation type="submission" date="2015-12" db="EMBL/GenBank/DDBJ databases">
        <authorList>
            <person name="Tarr C.L."/>
            <person name="Gladney L.M."/>
        </authorList>
    </citation>
    <scope>NUCLEOTIDE SEQUENCE [LARGE SCALE GENOMIC DNA]</scope>
    <source>
        <strain evidence="2 4">1048-83</strain>
        <strain evidence="3">2756-81</strain>
    </source>
</reference>
<dbReference type="EMBL" id="LOMK01000001">
    <property type="protein sequence ID" value="KYN26498.1"/>
    <property type="molecule type" value="Genomic_DNA"/>
</dbReference>
<dbReference type="Proteomes" id="UP000075609">
    <property type="component" value="Unassembled WGS sequence"/>
</dbReference>
<keyword evidence="4" id="KW-1185">Reference proteome</keyword>
<organism evidence="1 3">
    <name type="scientific">Vibrio cidicii</name>
    <dbReference type="NCBI Taxonomy" id="1763883"/>
    <lineage>
        <taxon>Bacteria</taxon>
        <taxon>Pseudomonadati</taxon>
        <taxon>Pseudomonadota</taxon>
        <taxon>Gammaproteobacteria</taxon>
        <taxon>Vibrionales</taxon>
        <taxon>Vibrionaceae</taxon>
        <taxon>Vibrio</taxon>
    </lineage>
</organism>
<dbReference type="EMBL" id="LOBP01000161">
    <property type="protein sequence ID" value="KYN84400.1"/>
    <property type="molecule type" value="Genomic_DNA"/>
</dbReference>
<evidence type="ECO:0000313" key="3">
    <source>
        <dbReference type="Proteomes" id="UP000075349"/>
    </source>
</evidence>
<evidence type="ECO:0000313" key="2">
    <source>
        <dbReference type="EMBL" id="KYN84400.1"/>
    </source>
</evidence>
<protein>
    <submittedName>
        <fullName evidence="1">Threonine transporter RhtB</fullName>
    </submittedName>
</protein>
<evidence type="ECO:0000313" key="4">
    <source>
        <dbReference type="Proteomes" id="UP000075609"/>
    </source>
</evidence>